<dbReference type="Gene3D" id="3.20.20.80">
    <property type="entry name" value="Glycosidases"/>
    <property type="match status" value="1"/>
</dbReference>
<accession>A0A6G0Z888</accession>
<comment type="caution">
    <text evidence="3">The sequence shown here is derived from an EMBL/GenBank/DDBJ whole genome shotgun (WGS) entry which is preliminary data.</text>
</comment>
<sequence length="205" mass="24213">MHIVLKLLWISQLIIQVMNTNDYYIWRDAKCDKNNLRIPPNNWVINKELVKEMKKDLRFWLDLGVDGYRIDAAPFLFEDLQFLDEPRKPEELVKKEKNTYFHYYHLYTKDLPETLGTCSKRLNTSCVMITESYTSIKNTMRYYGNETNLGAHISFNFELIERLNDYSNTAKFNDAVNNWLDNMPDGKCATGCETEVPLSLITFIR</sequence>
<organism evidence="3 4">
    <name type="scientific">Aphis craccivora</name>
    <name type="common">Cowpea aphid</name>
    <dbReference type="NCBI Taxonomy" id="307492"/>
    <lineage>
        <taxon>Eukaryota</taxon>
        <taxon>Metazoa</taxon>
        <taxon>Ecdysozoa</taxon>
        <taxon>Arthropoda</taxon>
        <taxon>Hexapoda</taxon>
        <taxon>Insecta</taxon>
        <taxon>Pterygota</taxon>
        <taxon>Neoptera</taxon>
        <taxon>Paraneoptera</taxon>
        <taxon>Hemiptera</taxon>
        <taxon>Sternorrhyncha</taxon>
        <taxon>Aphidomorpha</taxon>
        <taxon>Aphidoidea</taxon>
        <taxon>Aphididae</taxon>
        <taxon>Aphidini</taxon>
        <taxon>Aphis</taxon>
        <taxon>Aphis</taxon>
    </lineage>
</organism>
<evidence type="ECO:0000313" key="3">
    <source>
        <dbReference type="EMBL" id="KAF0766707.1"/>
    </source>
</evidence>
<dbReference type="AlphaFoldDB" id="A0A6G0Z888"/>
<dbReference type="InterPro" id="IPR017853">
    <property type="entry name" value="GH"/>
</dbReference>
<evidence type="ECO:0000256" key="1">
    <source>
        <dbReference type="SAM" id="SignalP"/>
    </source>
</evidence>
<evidence type="ECO:0000259" key="2">
    <source>
        <dbReference type="Pfam" id="PF00128"/>
    </source>
</evidence>
<proteinExistence type="predicted"/>
<keyword evidence="4" id="KW-1185">Reference proteome</keyword>
<protein>
    <submittedName>
        <fullName evidence="3">Maltase A1-like</fullName>
    </submittedName>
</protein>
<keyword evidence="1" id="KW-0732">Signal</keyword>
<feature type="signal peptide" evidence="1">
    <location>
        <begin position="1"/>
        <end position="19"/>
    </location>
</feature>
<dbReference type="OrthoDB" id="1740265at2759"/>
<dbReference type="SUPFAM" id="SSF51445">
    <property type="entry name" value="(Trans)glycosidases"/>
    <property type="match status" value="1"/>
</dbReference>
<gene>
    <name evidence="3" type="ORF">FWK35_00006242</name>
</gene>
<dbReference type="EMBL" id="VUJU01001125">
    <property type="protein sequence ID" value="KAF0766707.1"/>
    <property type="molecule type" value="Genomic_DNA"/>
</dbReference>
<feature type="chain" id="PRO_5026132603" evidence="1">
    <location>
        <begin position="20"/>
        <end position="205"/>
    </location>
</feature>
<reference evidence="3 4" key="1">
    <citation type="submission" date="2019-08" db="EMBL/GenBank/DDBJ databases">
        <title>Whole genome of Aphis craccivora.</title>
        <authorList>
            <person name="Voronova N.V."/>
            <person name="Shulinski R.S."/>
            <person name="Bandarenka Y.V."/>
            <person name="Zhorov D.G."/>
            <person name="Warner D."/>
        </authorList>
    </citation>
    <scope>NUCLEOTIDE SEQUENCE [LARGE SCALE GENOMIC DNA]</scope>
    <source>
        <strain evidence="3">180601</strain>
        <tissue evidence="3">Whole Body</tissue>
    </source>
</reference>
<dbReference type="PANTHER" id="PTHR10357:SF179">
    <property type="entry name" value="NEUTRAL AND BASIC AMINO ACID TRANSPORT PROTEIN RBAT"/>
    <property type="match status" value="1"/>
</dbReference>
<feature type="domain" description="Glycosyl hydrolase family 13 catalytic" evidence="2">
    <location>
        <begin position="46"/>
        <end position="182"/>
    </location>
</feature>
<dbReference type="Pfam" id="PF00128">
    <property type="entry name" value="Alpha-amylase"/>
    <property type="match status" value="1"/>
</dbReference>
<dbReference type="PANTHER" id="PTHR10357">
    <property type="entry name" value="ALPHA-AMYLASE FAMILY MEMBER"/>
    <property type="match status" value="1"/>
</dbReference>
<name>A0A6G0Z888_APHCR</name>
<evidence type="ECO:0000313" key="4">
    <source>
        <dbReference type="Proteomes" id="UP000478052"/>
    </source>
</evidence>
<dbReference type="Proteomes" id="UP000478052">
    <property type="component" value="Unassembled WGS sequence"/>
</dbReference>
<dbReference type="GO" id="GO:0005975">
    <property type="term" value="P:carbohydrate metabolic process"/>
    <property type="evidence" value="ECO:0007669"/>
    <property type="project" value="InterPro"/>
</dbReference>
<dbReference type="InterPro" id="IPR006047">
    <property type="entry name" value="GH13_cat_dom"/>
</dbReference>